<reference evidence="5" key="1">
    <citation type="submission" date="2023-03" db="EMBL/GenBank/DDBJ databases">
        <title>Massive genome expansion in bonnet fungi (Mycena s.s.) driven by repeated elements and novel gene families across ecological guilds.</title>
        <authorList>
            <consortium name="Lawrence Berkeley National Laboratory"/>
            <person name="Harder C.B."/>
            <person name="Miyauchi S."/>
            <person name="Viragh M."/>
            <person name="Kuo A."/>
            <person name="Thoen E."/>
            <person name="Andreopoulos B."/>
            <person name="Lu D."/>
            <person name="Skrede I."/>
            <person name="Drula E."/>
            <person name="Henrissat B."/>
            <person name="Morin E."/>
            <person name="Kohler A."/>
            <person name="Barry K."/>
            <person name="LaButti K."/>
            <person name="Morin E."/>
            <person name="Salamov A."/>
            <person name="Lipzen A."/>
            <person name="Mereny Z."/>
            <person name="Hegedus B."/>
            <person name="Baldrian P."/>
            <person name="Stursova M."/>
            <person name="Weitz H."/>
            <person name="Taylor A."/>
            <person name="Grigoriev I.V."/>
            <person name="Nagy L.G."/>
            <person name="Martin F."/>
            <person name="Kauserud H."/>
        </authorList>
    </citation>
    <scope>NUCLEOTIDE SEQUENCE</scope>
    <source>
        <strain evidence="5">CBHHK067</strain>
    </source>
</reference>
<dbReference type="Pfam" id="PF08240">
    <property type="entry name" value="ADH_N"/>
    <property type="match status" value="1"/>
</dbReference>
<accession>A0AAD7DK98</accession>
<dbReference type="Gene3D" id="3.90.180.10">
    <property type="entry name" value="Medium-chain alcohol dehydrogenases, catalytic domain"/>
    <property type="match status" value="3"/>
</dbReference>
<dbReference type="PROSITE" id="PS00059">
    <property type="entry name" value="ADH_ZINC"/>
    <property type="match status" value="1"/>
</dbReference>
<dbReference type="Gene3D" id="3.40.50.720">
    <property type="entry name" value="NAD(P)-binding Rossmann-like Domain"/>
    <property type="match status" value="2"/>
</dbReference>
<dbReference type="PANTHER" id="PTHR42683">
    <property type="entry name" value="ALDEHYDE REDUCTASE"/>
    <property type="match status" value="1"/>
</dbReference>
<evidence type="ECO:0000259" key="4">
    <source>
        <dbReference type="Pfam" id="PF08240"/>
    </source>
</evidence>
<gene>
    <name evidence="5" type="ORF">B0H17DRAFT_1059905</name>
</gene>
<dbReference type="EMBL" id="JARKIE010000046">
    <property type="protein sequence ID" value="KAJ7693363.1"/>
    <property type="molecule type" value="Genomic_DNA"/>
</dbReference>
<organism evidence="5 6">
    <name type="scientific">Mycena rosella</name>
    <name type="common">Pink bonnet</name>
    <name type="synonym">Agaricus rosellus</name>
    <dbReference type="NCBI Taxonomy" id="1033263"/>
    <lineage>
        <taxon>Eukaryota</taxon>
        <taxon>Fungi</taxon>
        <taxon>Dikarya</taxon>
        <taxon>Basidiomycota</taxon>
        <taxon>Agaricomycotina</taxon>
        <taxon>Agaricomycetes</taxon>
        <taxon>Agaricomycetidae</taxon>
        <taxon>Agaricales</taxon>
        <taxon>Marasmiineae</taxon>
        <taxon>Mycenaceae</taxon>
        <taxon>Mycena</taxon>
    </lineage>
</organism>
<proteinExistence type="predicted"/>
<name>A0AAD7DK98_MYCRO</name>
<protein>
    <submittedName>
        <fullName evidence="5">GroES-like protein</fullName>
    </submittedName>
</protein>
<keyword evidence="6" id="KW-1185">Reference proteome</keyword>
<dbReference type="GO" id="GO:0016616">
    <property type="term" value="F:oxidoreductase activity, acting on the CH-OH group of donors, NAD or NADP as acceptor"/>
    <property type="evidence" value="ECO:0007669"/>
    <property type="project" value="InterPro"/>
</dbReference>
<keyword evidence="2" id="KW-0862">Zinc</keyword>
<dbReference type="InterPro" id="IPR011032">
    <property type="entry name" value="GroES-like_sf"/>
</dbReference>
<keyword evidence="3" id="KW-0560">Oxidoreductase</keyword>
<dbReference type="InterPro" id="IPR036291">
    <property type="entry name" value="NAD(P)-bd_dom_sf"/>
</dbReference>
<comment type="caution">
    <text evidence="5">The sequence shown here is derived from an EMBL/GenBank/DDBJ whole genome shotgun (WGS) entry which is preliminary data.</text>
</comment>
<dbReference type="GO" id="GO:0008270">
    <property type="term" value="F:zinc ion binding"/>
    <property type="evidence" value="ECO:0007669"/>
    <property type="project" value="InterPro"/>
</dbReference>
<keyword evidence="1" id="KW-0479">Metal-binding</keyword>
<dbReference type="InterPro" id="IPR002328">
    <property type="entry name" value="ADH_Zn_CS"/>
</dbReference>
<dbReference type="AlphaFoldDB" id="A0AAD7DK98"/>
<evidence type="ECO:0000256" key="2">
    <source>
        <dbReference type="ARBA" id="ARBA00022833"/>
    </source>
</evidence>
<evidence type="ECO:0000313" key="6">
    <source>
        <dbReference type="Proteomes" id="UP001221757"/>
    </source>
</evidence>
<dbReference type="SUPFAM" id="SSF50129">
    <property type="entry name" value="GroES-like"/>
    <property type="match status" value="1"/>
</dbReference>
<evidence type="ECO:0000256" key="1">
    <source>
        <dbReference type="ARBA" id="ARBA00022723"/>
    </source>
</evidence>
<dbReference type="InterPro" id="IPR047109">
    <property type="entry name" value="CAD-like"/>
</dbReference>
<dbReference type="InterPro" id="IPR013154">
    <property type="entry name" value="ADH-like_N"/>
</dbReference>
<evidence type="ECO:0000313" key="5">
    <source>
        <dbReference type="EMBL" id="KAJ7693363.1"/>
    </source>
</evidence>
<feature type="domain" description="Alcohol dehydrogenase-like N-terminal" evidence="4">
    <location>
        <begin position="35"/>
        <end position="95"/>
    </location>
</feature>
<evidence type="ECO:0000256" key="3">
    <source>
        <dbReference type="ARBA" id="ARBA00023002"/>
    </source>
</evidence>
<sequence>MSVEFTIFKGSASGDIVESRTRRGAPTETQVLHFKHADMALGHEGVGTVEQVGESVTGLKIGDIVGWGYLHMTCGTCEHCLLDLAPEHAAPLMCGGATVFEVLASYNIQPTDRVGVVGIGGLGHMAILFLAKMAMRLGASEFYVTQGVTKFEIGESLSHLLVATSFLPDWKPYLSVIKPKGTIYPLTVSLDDLVIPLFPVLVNGITIQGSAIAARSVHKKMLEFAARHRIEPVIETFPMTKSGVEEGMARLREGKIRYRAVLVA</sequence>
<dbReference type="SUPFAM" id="SSF51735">
    <property type="entry name" value="NAD(P)-binding Rossmann-fold domains"/>
    <property type="match status" value="1"/>
</dbReference>
<dbReference type="Proteomes" id="UP001221757">
    <property type="component" value="Unassembled WGS sequence"/>
</dbReference>